<sequence>MFFICSIMTRTIDTIGRAARHDMLIRIECGHCHHVGHHRAYEVAKVVGMGRSIESIRFVCSRCKTPARKAVPIEFDRDRPPKVAVWVQMELKR</sequence>
<evidence type="ECO:0000313" key="1">
    <source>
        <dbReference type="EMBL" id="APH71392.1"/>
    </source>
</evidence>
<accession>A0A1L3SQ23</accession>
<dbReference type="Proteomes" id="UP000182840">
    <property type="component" value="Chromosome"/>
</dbReference>
<organism evidence="1 2">
    <name type="scientific">Aquibium oceanicum</name>
    <dbReference type="NCBI Taxonomy" id="1670800"/>
    <lineage>
        <taxon>Bacteria</taxon>
        <taxon>Pseudomonadati</taxon>
        <taxon>Pseudomonadota</taxon>
        <taxon>Alphaproteobacteria</taxon>
        <taxon>Hyphomicrobiales</taxon>
        <taxon>Phyllobacteriaceae</taxon>
        <taxon>Aquibium</taxon>
    </lineage>
</organism>
<keyword evidence="2" id="KW-1185">Reference proteome</keyword>
<dbReference type="STRING" id="1670800.BSQ44_08445"/>
<proteinExistence type="predicted"/>
<evidence type="ECO:0000313" key="2">
    <source>
        <dbReference type="Proteomes" id="UP000182840"/>
    </source>
</evidence>
<dbReference type="EMBL" id="CP018171">
    <property type="protein sequence ID" value="APH71392.1"/>
    <property type="molecule type" value="Genomic_DNA"/>
</dbReference>
<gene>
    <name evidence="1" type="ORF">BSQ44_08445</name>
</gene>
<dbReference type="AlphaFoldDB" id="A0A1L3SQ23"/>
<dbReference type="KEGG" id="meso:BSQ44_08445"/>
<protein>
    <submittedName>
        <fullName evidence="1">Uncharacterized protein</fullName>
    </submittedName>
</protein>
<name>A0A1L3SQ23_9HYPH</name>
<reference evidence="2" key="1">
    <citation type="submission" date="2016-11" db="EMBL/GenBank/DDBJ databases">
        <title>Mesorhizobium oceanicum sp. nov., isolated from deep seawater in South China Sea.</title>
        <authorList>
            <person name="Fu G.-Y."/>
        </authorList>
    </citation>
    <scope>NUCLEOTIDE SEQUENCE [LARGE SCALE GENOMIC DNA]</scope>
    <source>
        <strain evidence="2">B7</strain>
    </source>
</reference>